<dbReference type="EMBL" id="MCAS01000056">
    <property type="protein sequence ID" value="RKF33366.1"/>
    <property type="molecule type" value="Genomic_DNA"/>
</dbReference>
<dbReference type="UniPathway" id="UPA00048">
    <property type="reaction ID" value="UER00071"/>
</dbReference>
<dbReference type="InterPro" id="IPR004431">
    <property type="entry name" value="3-IsopropMal_deHydase_ssu"/>
</dbReference>
<dbReference type="EC" id="4.2.1.33" evidence="10"/>
<evidence type="ECO:0000256" key="5">
    <source>
        <dbReference type="ARBA" id="ARBA00011271"/>
    </source>
</evidence>
<evidence type="ECO:0000256" key="4">
    <source>
        <dbReference type="ARBA" id="ARBA00009845"/>
    </source>
</evidence>
<comment type="similarity">
    <text evidence="4 10">Belongs to the LeuD family. LeuD type 1 subfamily.</text>
</comment>
<dbReference type="Pfam" id="PF00694">
    <property type="entry name" value="Aconitase_C"/>
    <property type="match status" value="1"/>
</dbReference>
<evidence type="ECO:0000256" key="9">
    <source>
        <dbReference type="ARBA" id="ARBA00023304"/>
    </source>
</evidence>
<comment type="subunit">
    <text evidence="5 10">Heterodimer of LeuC and LeuD.</text>
</comment>
<dbReference type="PANTHER" id="PTHR43345">
    <property type="entry name" value="3-ISOPROPYLMALATE DEHYDRATASE SMALL SUBUNIT 2-RELATED-RELATED"/>
    <property type="match status" value="1"/>
</dbReference>
<comment type="catalytic activity">
    <reaction evidence="1 10">
        <text>(2R,3S)-3-isopropylmalate = (2S)-2-isopropylmalate</text>
        <dbReference type="Rhea" id="RHEA:32287"/>
        <dbReference type="ChEBI" id="CHEBI:1178"/>
        <dbReference type="ChEBI" id="CHEBI:35121"/>
        <dbReference type="EC" id="4.2.1.33"/>
    </reaction>
</comment>
<dbReference type="Gene3D" id="3.20.19.10">
    <property type="entry name" value="Aconitase, domain 4"/>
    <property type="match status" value="1"/>
</dbReference>
<proteinExistence type="inferred from homology"/>
<evidence type="ECO:0000259" key="11">
    <source>
        <dbReference type="Pfam" id="PF00694"/>
    </source>
</evidence>
<protein>
    <recommendedName>
        <fullName evidence="10">3-isopropylmalate dehydratase small subunit</fullName>
        <ecNumber evidence="10">4.2.1.33</ecNumber>
    </recommendedName>
    <alternativeName>
        <fullName evidence="10">Alpha-IPM isomerase</fullName>
        <shortName evidence="10">IPMI</shortName>
    </alternativeName>
    <alternativeName>
        <fullName evidence="10">Isopropylmalate isomerase</fullName>
    </alternativeName>
</protein>
<dbReference type="Proteomes" id="UP000283709">
    <property type="component" value="Unassembled WGS sequence"/>
</dbReference>
<dbReference type="InterPro" id="IPR000573">
    <property type="entry name" value="AconitaseA/IPMdHydase_ssu_swvl"/>
</dbReference>
<dbReference type="AlphaFoldDB" id="A0A3R7ENE7"/>
<comment type="function">
    <text evidence="2 10">Catalyzes the isomerization between 2-isopropylmalate and 3-isopropylmalate, via the formation of 2-isopropylmaleate.</text>
</comment>
<keyword evidence="9 10" id="KW-0100">Branched-chain amino acid biosynthesis</keyword>
<dbReference type="InterPro" id="IPR015928">
    <property type="entry name" value="Aconitase/3IPM_dehydase_swvl"/>
</dbReference>
<evidence type="ECO:0000256" key="8">
    <source>
        <dbReference type="ARBA" id="ARBA00023239"/>
    </source>
</evidence>
<organism evidence="12 13">
    <name type="scientific">Paraburkholderia fungorum</name>
    <dbReference type="NCBI Taxonomy" id="134537"/>
    <lineage>
        <taxon>Bacteria</taxon>
        <taxon>Pseudomonadati</taxon>
        <taxon>Pseudomonadota</taxon>
        <taxon>Betaproteobacteria</taxon>
        <taxon>Burkholderiales</taxon>
        <taxon>Burkholderiaceae</taxon>
        <taxon>Paraburkholderia</taxon>
    </lineage>
</organism>
<dbReference type="GO" id="GO:0009098">
    <property type="term" value="P:L-leucine biosynthetic process"/>
    <property type="evidence" value="ECO:0007669"/>
    <property type="project" value="UniProtKB-UniRule"/>
</dbReference>
<evidence type="ECO:0000256" key="3">
    <source>
        <dbReference type="ARBA" id="ARBA00004729"/>
    </source>
</evidence>
<reference evidence="12 13" key="1">
    <citation type="submission" date="2016-07" db="EMBL/GenBank/DDBJ databases">
        <title>Genome analysis of Burkholderia fungorum ES3-20.</title>
        <authorList>
            <person name="Xu D."/>
            <person name="Yao R."/>
            <person name="Zheng S."/>
        </authorList>
    </citation>
    <scope>NUCLEOTIDE SEQUENCE [LARGE SCALE GENOMIC DNA]</scope>
    <source>
        <strain evidence="12 13">ES3-20</strain>
    </source>
</reference>
<dbReference type="InterPro" id="IPR033940">
    <property type="entry name" value="IPMI_Swivel"/>
</dbReference>
<evidence type="ECO:0000256" key="6">
    <source>
        <dbReference type="ARBA" id="ARBA00022430"/>
    </source>
</evidence>
<comment type="caution">
    <text evidence="12">The sequence shown here is derived from an EMBL/GenBank/DDBJ whole genome shotgun (WGS) entry which is preliminary data.</text>
</comment>
<evidence type="ECO:0000256" key="2">
    <source>
        <dbReference type="ARBA" id="ARBA00002695"/>
    </source>
</evidence>
<evidence type="ECO:0000256" key="7">
    <source>
        <dbReference type="ARBA" id="ARBA00022605"/>
    </source>
</evidence>
<accession>A0A3R7ENE7</accession>
<dbReference type="GO" id="GO:0003861">
    <property type="term" value="F:3-isopropylmalate dehydratase activity"/>
    <property type="evidence" value="ECO:0007669"/>
    <property type="project" value="UniProtKB-UniRule"/>
</dbReference>
<dbReference type="CDD" id="cd01577">
    <property type="entry name" value="IPMI_Swivel"/>
    <property type="match status" value="1"/>
</dbReference>
<gene>
    <name evidence="10" type="primary">leuD</name>
    <name evidence="12" type="ORF">BCY88_09895</name>
</gene>
<dbReference type="RefSeq" id="WP_120348484.1">
    <property type="nucleotide sequence ID" value="NZ_MCAS01000056.1"/>
</dbReference>
<dbReference type="NCBIfam" id="TIGR00171">
    <property type="entry name" value="leuD"/>
    <property type="match status" value="1"/>
</dbReference>
<dbReference type="NCBIfam" id="NF002458">
    <property type="entry name" value="PRK01641.1"/>
    <property type="match status" value="1"/>
</dbReference>
<dbReference type="InterPro" id="IPR050075">
    <property type="entry name" value="LeuD"/>
</dbReference>
<keyword evidence="6 10" id="KW-0432">Leucine biosynthesis</keyword>
<evidence type="ECO:0000256" key="1">
    <source>
        <dbReference type="ARBA" id="ARBA00000491"/>
    </source>
</evidence>
<dbReference type="HAMAP" id="MF_01031">
    <property type="entry name" value="LeuD_type1"/>
    <property type="match status" value="1"/>
</dbReference>
<evidence type="ECO:0000256" key="10">
    <source>
        <dbReference type="HAMAP-Rule" id="MF_01031"/>
    </source>
</evidence>
<dbReference type="PANTHER" id="PTHR43345:SF5">
    <property type="entry name" value="3-ISOPROPYLMALATE DEHYDRATASE SMALL SUBUNIT"/>
    <property type="match status" value="1"/>
</dbReference>
<feature type="domain" description="Aconitase A/isopropylmalate dehydratase small subunit swivel" evidence="11">
    <location>
        <begin position="1"/>
        <end position="123"/>
    </location>
</feature>
<dbReference type="GO" id="GO:0009316">
    <property type="term" value="C:3-isopropylmalate dehydratase complex"/>
    <property type="evidence" value="ECO:0007669"/>
    <property type="project" value="InterPro"/>
</dbReference>
<dbReference type="SUPFAM" id="SSF52016">
    <property type="entry name" value="LeuD/IlvD-like"/>
    <property type="match status" value="1"/>
</dbReference>
<comment type="pathway">
    <text evidence="3 10">Amino-acid biosynthesis; L-leucine biosynthesis; L-leucine from 3-methyl-2-oxobutanoate: step 2/4.</text>
</comment>
<keyword evidence="8 10" id="KW-0456">Lyase</keyword>
<dbReference type="OrthoDB" id="9777465at2"/>
<evidence type="ECO:0000313" key="13">
    <source>
        <dbReference type="Proteomes" id="UP000283709"/>
    </source>
</evidence>
<evidence type="ECO:0000313" key="12">
    <source>
        <dbReference type="EMBL" id="RKF33366.1"/>
    </source>
</evidence>
<sequence length="204" mass="23221">MDKVTVISGAAAPLVRSNIDTDTIIRIERLTQLSRDQLGRYAFESLRYVEDGSENPDFVLNQDAYRHAPIVLTAENFGCGSSREGAVWALMGTGVRCVIAQSFGEIFYNNCFQNGLLPVRLAEEVISRLVELSRLGHQVTVKLATQEVLAGEEIYTFEIEPMRRDALLNGIDDVSRTLQYRERIRQWQARDRLERPWIWIVTSS</sequence>
<name>A0A3R7ENE7_9BURK</name>
<keyword evidence="7 10" id="KW-0028">Amino-acid biosynthesis</keyword>